<dbReference type="GO" id="GO:0003995">
    <property type="term" value="F:acyl-CoA dehydrogenase activity"/>
    <property type="evidence" value="ECO:0007669"/>
    <property type="project" value="InterPro"/>
</dbReference>
<dbReference type="Gene3D" id="2.40.110.10">
    <property type="entry name" value="Butyryl-CoA Dehydrogenase, subunit A, domain 2"/>
    <property type="match status" value="1"/>
</dbReference>
<feature type="domain" description="Acyl-CoA oxidase/dehydrogenase middle" evidence="9">
    <location>
        <begin position="144"/>
        <end position="235"/>
    </location>
</feature>
<comment type="catalytic activity">
    <reaction evidence="6">
        <text>a 2,3-saturated acyl-CoA + A = a 2,3-dehydroacyl-CoA + AH2</text>
        <dbReference type="Rhea" id="RHEA:48608"/>
        <dbReference type="ChEBI" id="CHEBI:13193"/>
        <dbReference type="ChEBI" id="CHEBI:17499"/>
        <dbReference type="ChEBI" id="CHEBI:60015"/>
        <dbReference type="ChEBI" id="CHEBI:65111"/>
    </reaction>
</comment>
<dbReference type="InterPro" id="IPR036250">
    <property type="entry name" value="AcylCo_DH-like_C"/>
</dbReference>
<dbReference type="RefSeq" id="WP_068548779.1">
    <property type="nucleotide sequence ID" value="NZ_AP013035.1"/>
</dbReference>
<feature type="domain" description="Acyl-CoA dehydrogenase/oxidase N-terminal" evidence="10">
    <location>
        <begin position="27"/>
        <end position="140"/>
    </location>
</feature>
<dbReference type="PANTHER" id="PTHR43884">
    <property type="entry name" value="ACYL-COA DEHYDROGENASE"/>
    <property type="match status" value="1"/>
</dbReference>
<evidence type="ECO:0000256" key="2">
    <source>
        <dbReference type="ARBA" id="ARBA00009347"/>
    </source>
</evidence>
<sequence length="588" mass="65334">MAEFKKGAIFLVESGNPQDVFIPEEFTEEQRMFAKTAEDFVRNEVLPKSDEIEKKNYELHVKLFKQAGELGLLGAEVPEEYGGLGLDKVSAMLIAEKLSSGQGSFATTVAAHTGIGTLPIVYFGTEEQKQKYLPKLATGEYIGAYALTETNAGSDAMNIKTKAVLDGDYWVLNGSKQFITNAGFADVFIVYAKVDGEKHAAFIVERGYEGFSIGPEEHKMGIVGSSTCPLYFDNCKVPKENLLGGEEWIGKGHLIAFNILNIGRYKLGMACVGNSKYAIEEAVKYANQRTQFGVPISSFDMVKEKIARMTTKAWILESAAYRTAGLLDAGLSELKDRSPIDAISEYAIECSILKIFGSEVLDRIVDDMVQIYGGYGFTEEYPAARAYRDSRINRIFEGTNEINRLVIVAMLGRKAMKGELPLVQAATQVGKEIMTLMPLSLLKPGFMSEEKLAVEMARKLILMVAGLATQKLKDKLRHEQIVVEALADMVIDLYAMESALLRTLKIAENQGEDKAKYQVAMTKYFFAEAFPRMALNANKVLCSIESGDMLRTQLSVVRKLTRWYVPENLVQLIRDIAGKVIEEEKYCF</sequence>
<dbReference type="InterPro" id="IPR009100">
    <property type="entry name" value="AcylCoA_DH/oxidase_NM_dom_sf"/>
</dbReference>
<dbReference type="OrthoDB" id="105706at2"/>
<evidence type="ECO:0000256" key="3">
    <source>
        <dbReference type="ARBA" id="ARBA00022630"/>
    </source>
</evidence>
<reference evidence="13" key="1">
    <citation type="journal article" date="2018" name="Science">
        <title>A primordial and reversible TCA cycle in a facultatively chemolithoautotrophic thermophile.</title>
        <authorList>
            <person name="Nunoura T."/>
            <person name="Chikaraishi Y."/>
            <person name="Izaki R."/>
            <person name="Suwa T."/>
            <person name="Sato T."/>
            <person name="Harada T."/>
            <person name="Mori K."/>
            <person name="Kato Y."/>
            <person name="Miyazaki M."/>
            <person name="Shimamura S."/>
            <person name="Yanagawa K."/>
            <person name="Shuto A."/>
            <person name="Ohkouchi N."/>
            <person name="Fujita N."/>
            <person name="Takaki Y."/>
            <person name="Atomi H."/>
            <person name="Takai K."/>
        </authorList>
    </citation>
    <scope>NUCLEOTIDE SEQUENCE [LARGE SCALE GENOMIC DNA]</scope>
    <source>
        <strain evidence="13">DSM 17441 / JCM 13301 / NBRC 103674 / ABI70S6</strain>
    </source>
</reference>
<dbReference type="FunFam" id="2.40.110.10:FF:000001">
    <property type="entry name" value="Acyl-CoA dehydrogenase, mitochondrial"/>
    <property type="match status" value="1"/>
</dbReference>
<dbReference type="GO" id="GO:0050660">
    <property type="term" value="F:flavin adenine dinucleotide binding"/>
    <property type="evidence" value="ECO:0007669"/>
    <property type="project" value="InterPro"/>
</dbReference>
<dbReference type="Pfam" id="PF00441">
    <property type="entry name" value="Acyl-CoA_dh_1"/>
    <property type="match status" value="1"/>
</dbReference>
<dbReference type="PATRIC" id="fig|1298851.3.peg.175"/>
<dbReference type="PROSITE" id="PS00073">
    <property type="entry name" value="ACYL_COA_DH_2"/>
    <property type="match status" value="1"/>
</dbReference>
<protein>
    <submittedName>
        <fullName evidence="12">Acyl-CoA dehydrogenase</fullName>
        <ecNumber evidence="12">1.3.99.-</ecNumber>
    </submittedName>
</protein>
<evidence type="ECO:0000256" key="1">
    <source>
        <dbReference type="ARBA" id="ARBA00001974"/>
    </source>
</evidence>
<evidence type="ECO:0000259" key="11">
    <source>
        <dbReference type="Pfam" id="PF21263"/>
    </source>
</evidence>
<dbReference type="SUPFAM" id="SSF47203">
    <property type="entry name" value="Acyl-CoA dehydrogenase C-terminal domain-like"/>
    <property type="match status" value="2"/>
</dbReference>
<evidence type="ECO:0000256" key="4">
    <source>
        <dbReference type="ARBA" id="ARBA00022827"/>
    </source>
</evidence>
<dbReference type="InterPro" id="IPR006091">
    <property type="entry name" value="Acyl-CoA_Oxase/DH_mid-dom"/>
</dbReference>
<gene>
    <name evidence="12" type="primary">fadE</name>
    <name evidence="12" type="ORF">TST_0172</name>
</gene>
<dbReference type="Pfam" id="PF02771">
    <property type="entry name" value="Acyl-CoA_dh_N"/>
    <property type="match status" value="1"/>
</dbReference>
<name>A0A0S3QRL9_THET7</name>
<dbReference type="SUPFAM" id="SSF56645">
    <property type="entry name" value="Acyl-CoA dehydrogenase NM domain-like"/>
    <property type="match status" value="1"/>
</dbReference>
<evidence type="ECO:0000256" key="5">
    <source>
        <dbReference type="ARBA" id="ARBA00023002"/>
    </source>
</evidence>
<proteinExistence type="inferred from homology"/>
<dbReference type="InterPro" id="IPR049426">
    <property type="entry name" value="Acyl-CoA-dh-like_C"/>
</dbReference>
<evidence type="ECO:0000256" key="6">
    <source>
        <dbReference type="ARBA" id="ARBA00052546"/>
    </source>
</evidence>
<dbReference type="FunFam" id="1.10.540.10:FF:000001">
    <property type="entry name" value="Very long-chain-specific acyl-CoA dehydrogenase, mitochondrial"/>
    <property type="match status" value="1"/>
</dbReference>
<dbReference type="FunFam" id="1.20.140.10:FF:000019">
    <property type="entry name" value="Acyl-CoA dehydrogenase"/>
    <property type="match status" value="1"/>
</dbReference>
<dbReference type="InterPro" id="IPR037069">
    <property type="entry name" value="AcylCoA_DH/ox_N_sf"/>
</dbReference>
<dbReference type="InterPro" id="IPR006089">
    <property type="entry name" value="Acyl-CoA_DH_CS"/>
</dbReference>
<evidence type="ECO:0000256" key="7">
    <source>
        <dbReference type="RuleBase" id="RU362125"/>
    </source>
</evidence>
<evidence type="ECO:0000259" key="8">
    <source>
        <dbReference type="Pfam" id="PF00441"/>
    </source>
</evidence>
<comment type="cofactor">
    <cofactor evidence="1 7">
        <name>FAD</name>
        <dbReference type="ChEBI" id="CHEBI:57692"/>
    </cofactor>
</comment>
<keyword evidence="4 7" id="KW-0274">FAD</keyword>
<keyword evidence="3 7" id="KW-0285">Flavoprotein</keyword>
<evidence type="ECO:0000313" key="12">
    <source>
        <dbReference type="EMBL" id="BAT70982.1"/>
    </source>
</evidence>
<dbReference type="Proteomes" id="UP000063234">
    <property type="component" value="Chromosome"/>
</dbReference>
<comment type="similarity">
    <text evidence="2 7">Belongs to the acyl-CoA dehydrogenase family.</text>
</comment>
<dbReference type="KEGG" id="ttk:TST_0172"/>
<dbReference type="AlphaFoldDB" id="A0A0S3QRL9"/>
<evidence type="ECO:0000259" key="9">
    <source>
        <dbReference type="Pfam" id="PF02770"/>
    </source>
</evidence>
<dbReference type="STRING" id="1298851.TST_0172"/>
<dbReference type="InterPro" id="IPR046373">
    <property type="entry name" value="Acyl-CoA_Oxase/DH_mid-dom_sf"/>
</dbReference>
<feature type="domain" description="Acyl-CoA dehydrogenase-like C-terminal" evidence="11">
    <location>
        <begin position="457"/>
        <end position="559"/>
    </location>
</feature>
<dbReference type="PANTHER" id="PTHR43884:SF12">
    <property type="entry name" value="ISOVALERYL-COA DEHYDROGENASE, MITOCHONDRIAL-RELATED"/>
    <property type="match status" value="1"/>
</dbReference>
<evidence type="ECO:0000259" key="10">
    <source>
        <dbReference type="Pfam" id="PF02771"/>
    </source>
</evidence>
<keyword evidence="13" id="KW-1185">Reference proteome</keyword>
<dbReference type="Gene3D" id="1.20.140.10">
    <property type="entry name" value="Butyryl-CoA Dehydrogenase, subunit A, domain 3"/>
    <property type="match status" value="2"/>
</dbReference>
<dbReference type="EC" id="1.3.99.-" evidence="12"/>
<feature type="domain" description="Acyl-CoA dehydrogenase/oxidase C-terminal" evidence="8">
    <location>
        <begin position="250"/>
        <end position="409"/>
    </location>
</feature>
<dbReference type="InterPro" id="IPR009075">
    <property type="entry name" value="AcylCo_DH/oxidase_C"/>
</dbReference>
<dbReference type="Gene3D" id="1.10.540.10">
    <property type="entry name" value="Acyl-CoA dehydrogenase/oxidase, N-terminal domain"/>
    <property type="match status" value="1"/>
</dbReference>
<accession>A0A0S3QRL9</accession>
<dbReference type="Pfam" id="PF21263">
    <property type="entry name" value="Acyl-CoA-dh_C"/>
    <property type="match status" value="1"/>
</dbReference>
<organism evidence="12 13">
    <name type="scientific">Thermosulfidibacter takaii (strain DSM 17441 / JCM 13301 / NBRC 103674 / ABI70S6)</name>
    <dbReference type="NCBI Taxonomy" id="1298851"/>
    <lineage>
        <taxon>Bacteria</taxon>
        <taxon>Pseudomonadati</taxon>
        <taxon>Thermosulfidibacterota</taxon>
        <taxon>Thermosulfidibacteria</taxon>
        <taxon>Thermosulfidibacterales</taxon>
        <taxon>Thermosulfidibacteraceae</taxon>
    </lineage>
</organism>
<dbReference type="Pfam" id="PF02770">
    <property type="entry name" value="Acyl-CoA_dh_M"/>
    <property type="match status" value="1"/>
</dbReference>
<evidence type="ECO:0000313" key="13">
    <source>
        <dbReference type="Proteomes" id="UP000063234"/>
    </source>
</evidence>
<keyword evidence="5 7" id="KW-0560">Oxidoreductase</keyword>
<dbReference type="EMBL" id="AP013035">
    <property type="protein sequence ID" value="BAT70982.1"/>
    <property type="molecule type" value="Genomic_DNA"/>
</dbReference>
<dbReference type="InterPro" id="IPR013786">
    <property type="entry name" value="AcylCoA_DH/ox_N"/>
</dbReference>